<evidence type="ECO:0000256" key="1">
    <source>
        <dbReference type="SAM" id="MobiDB-lite"/>
    </source>
</evidence>
<accession>A0ABD1MZC6</accession>
<reference evidence="2 3" key="1">
    <citation type="submission" date="2024-08" db="EMBL/GenBank/DDBJ databases">
        <title>Insights into the chromosomal genome structure of Flemingia macrophylla.</title>
        <authorList>
            <person name="Ding Y."/>
            <person name="Zhao Y."/>
            <person name="Bi W."/>
            <person name="Wu M."/>
            <person name="Zhao G."/>
            <person name="Gong Y."/>
            <person name="Li W."/>
            <person name="Zhang P."/>
        </authorList>
    </citation>
    <scope>NUCLEOTIDE SEQUENCE [LARGE SCALE GENOMIC DNA]</scope>
    <source>
        <strain evidence="2">DYQJB</strain>
        <tissue evidence="2">Leaf</tissue>
    </source>
</reference>
<evidence type="ECO:0000313" key="3">
    <source>
        <dbReference type="Proteomes" id="UP001603857"/>
    </source>
</evidence>
<protein>
    <submittedName>
        <fullName evidence="2">Uncharacterized protein</fullName>
    </submittedName>
</protein>
<proteinExistence type="predicted"/>
<feature type="region of interest" description="Disordered" evidence="1">
    <location>
        <begin position="1"/>
        <end position="25"/>
    </location>
</feature>
<comment type="caution">
    <text evidence="2">The sequence shown here is derived from an EMBL/GenBank/DDBJ whole genome shotgun (WGS) entry which is preliminary data.</text>
</comment>
<sequence length="93" mass="10441">MFSQARSEAASCGGREEISPLDPVEEEKKLRNKNWLVVASGKNPKGRVYGVGKLNEGYLCREIFTQQTSSSTAANSQKIIRLEEEIHQSREEN</sequence>
<keyword evidence="3" id="KW-1185">Reference proteome</keyword>
<organism evidence="2 3">
    <name type="scientific">Flemingia macrophylla</name>
    <dbReference type="NCBI Taxonomy" id="520843"/>
    <lineage>
        <taxon>Eukaryota</taxon>
        <taxon>Viridiplantae</taxon>
        <taxon>Streptophyta</taxon>
        <taxon>Embryophyta</taxon>
        <taxon>Tracheophyta</taxon>
        <taxon>Spermatophyta</taxon>
        <taxon>Magnoliopsida</taxon>
        <taxon>eudicotyledons</taxon>
        <taxon>Gunneridae</taxon>
        <taxon>Pentapetalae</taxon>
        <taxon>rosids</taxon>
        <taxon>fabids</taxon>
        <taxon>Fabales</taxon>
        <taxon>Fabaceae</taxon>
        <taxon>Papilionoideae</taxon>
        <taxon>50 kb inversion clade</taxon>
        <taxon>NPAAA clade</taxon>
        <taxon>indigoferoid/millettioid clade</taxon>
        <taxon>Phaseoleae</taxon>
        <taxon>Flemingia</taxon>
    </lineage>
</organism>
<evidence type="ECO:0000313" key="2">
    <source>
        <dbReference type="EMBL" id="KAL2341185.1"/>
    </source>
</evidence>
<dbReference type="EMBL" id="JBGMDY010000003">
    <property type="protein sequence ID" value="KAL2341185.1"/>
    <property type="molecule type" value="Genomic_DNA"/>
</dbReference>
<dbReference type="Proteomes" id="UP001603857">
    <property type="component" value="Unassembled WGS sequence"/>
</dbReference>
<dbReference type="AlphaFoldDB" id="A0ABD1MZC6"/>
<name>A0ABD1MZC6_9FABA</name>
<gene>
    <name evidence="2" type="ORF">Fmac_009125</name>
</gene>